<proteinExistence type="predicted"/>
<protein>
    <submittedName>
        <fullName evidence="2">Uncharacterized protein</fullName>
    </submittedName>
</protein>
<evidence type="ECO:0000313" key="2">
    <source>
        <dbReference type="EMBL" id="GFJ93099.1"/>
    </source>
</evidence>
<evidence type="ECO:0000313" key="3">
    <source>
        <dbReference type="Proteomes" id="UP000482960"/>
    </source>
</evidence>
<feature type="transmembrane region" description="Helical" evidence="1">
    <location>
        <begin position="49"/>
        <end position="67"/>
    </location>
</feature>
<sequence length="110" mass="11727">MEDLRSKVRFAMRTARTLSESTDALTGLGEELAFAGRQLERKVRTERRWQAIVPGLVGAGGIALGAAGGLPGIAAGALGAISSLVPYRAALAERRRNAAYLFFIANRAKR</sequence>
<dbReference type="Proteomes" id="UP000482960">
    <property type="component" value="Unassembled WGS sequence"/>
</dbReference>
<organism evidence="2 3">
    <name type="scientific">Phytohabitans rumicis</name>
    <dbReference type="NCBI Taxonomy" id="1076125"/>
    <lineage>
        <taxon>Bacteria</taxon>
        <taxon>Bacillati</taxon>
        <taxon>Actinomycetota</taxon>
        <taxon>Actinomycetes</taxon>
        <taxon>Micromonosporales</taxon>
        <taxon>Micromonosporaceae</taxon>
    </lineage>
</organism>
<feature type="transmembrane region" description="Helical" evidence="1">
    <location>
        <begin position="73"/>
        <end position="91"/>
    </location>
</feature>
<reference evidence="2 3" key="2">
    <citation type="submission" date="2020-03" db="EMBL/GenBank/DDBJ databases">
        <authorList>
            <person name="Ichikawa N."/>
            <person name="Kimura A."/>
            <person name="Kitahashi Y."/>
            <person name="Uohara A."/>
        </authorList>
    </citation>
    <scope>NUCLEOTIDE SEQUENCE [LARGE SCALE GENOMIC DNA]</scope>
    <source>
        <strain evidence="2 3">NBRC 108638</strain>
    </source>
</reference>
<evidence type="ECO:0000256" key="1">
    <source>
        <dbReference type="SAM" id="Phobius"/>
    </source>
</evidence>
<accession>A0A6V8LER7</accession>
<dbReference type="EMBL" id="BLPG01000001">
    <property type="protein sequence ID" value="GFJ93099.1"/>
    <property type="molecule type" value="Genomic_DNA"/>
</dbReference>
<reference evidence="2 3" key="1">
    <citation type="submission" date="2020-03" db="EMBL/GenBank/DDBJ databases">
        <title>Whole genome shotgun sequence of Phytohabitans rumicis NBRC 108638.</title>
        <authorList>
            <person name="Komaki H."/>
            <person name="Tamura T."/>
        </authorList>
    </citation>
    <scope>NUCLEOTIDE SEQUENCE [LARGE SCALE GENOMIC DNA]</scope>
    <source>
        <strain evidence="2 3">NBRC 108638</strain>
    </source>
</reference>
<name>A0A6V8LER7_9ACTN</name>
<dbReference type="AlphaFoldDB" id="A0A6V8LER7"/>
<keyword evidence="1" id="KW-0472">Membrane</keyword>
<comment type="caution">
    <text evidence="2">The sequence shown here is derived from an EMBL/GenBank/DDBJ whole genome shotgun (WGS) entry which is preliminary data.</text>
</comment>
<keyword evidence="1" id="KW-0812">Transmembrane</keyword>
<keyword evidence="1" id="KW-1133">Transmembrane helix</keyword>
<keyword evidence="3" id="KW-1185">Reference proteome</keyword>
<gene>
    <name evidence="2" type="ORF">Prum_067410</name>
</gene>